<gene>
    <name evidence="1" type="primary">ConsOrf1</name>
</gene>
<accession>A0A1Z1ML71</accession>
<dbReference type="EMBL" id="MF101443">
    <property type="protein sequence ID" value="ARW66602.1"/>
    <property type="molecule type" value="Genomic_DNA"/>
</dbReference>
<organism evidence="1">
    <name type="scientific">Dasyclonium flaccidum</name>
    <dbReference type="NCBI Taxonomy" id="2007274"/>
    <lineage>
        <taxon>Eukaryota</taxon>
        <taxon>Rhodophyta</taxon>
        <taxon>Florideophyceae</taxon>
        <taxon>Rhodymeniophycidae</taxon>
        <taxon>Ceramiales</taxon>
        <taxon>Rhodomelaceae</taxon>
        <taxon>Polyzonieae</taxon>
        <taxon>Dasyclonium</taxon>
    </lineage>
</organism>
<sequence>MIYDPEKVYLDQYNNDDNNNLSINDYDIDMTTGWSFICLNETISYYTDCNNKNNDFKD</sequence>
<geneLocation type="chloroplast" evidence="1"/>
<dbReference type="RefSeq" id="YP_009397416.1">
    <property type="nucleotide sequence ID" value="NC_035287.1"/>
</dbReference>
<keyword evidence="1" id="KW-0150">Chloroplast</keyword>
<dbReference type="AlphaFoldDB" id="A0A1Z1ML71"/>
<evidence type="ECO:0000313" key="1">
    <source>
        <dbReference type="EMBL" id="ARW66602.1"/>
    </source>
</evidence>
<protein>
    <submittedName>
        <fullName evidence="1">Uncharacterized protein</fullName>
    </submittedName>
</protein>
<name>A0A1Z1ML71_9FLOR</name>
<proteinExistence type="predicted"/>
<reference evidence="1" key="1">
    <citation type="journal article" date="2017" name="J. Phycol.">
        <title>Analysis of chloroplast genomes and a supermatrix inform reclassification of the Rhodomelaceae (Rhodophyta).</title>
        <authorList>
            <person name="Diaz-Tapia P."/>
            <person name="Maggs C.A."/>
            <person name="West J.A."/>
            <person name="Verbruggen H."/>
        </authorList>
    </citation>
    <scope>NUCLEOTIDE SEQUENCE</scope>
    <source>
        <strain evidence="1">PD1087</strain>
    </source>
</reference>
<keyword evidence="1" id="KW-0934">Plastid</keyword>
<dbReference type="GeneID" id="33359775"/>